<accession>A0A0H2RB45</accession>
<dbReference type="AlphaFoldDB" id="A0A0H2RB45"/>
<dbReference type="InParanoid" id="A0A0H2RB45"/>
<protein>
    <submittedName>
        <fullName evidence="1">Uncharacterized protein</fullName>
    </submittedName>
</protein>
<dbReference type="Proteomes" id="UP000053477">
    <property type="component" value="Unassembled WGS sequence"/>
</dbReference>
<sequence length="487" mass="56595">MALKFQYIEDLELLLQLWDHFLDCVAARIDLQVWVKNLDLCFKNIILSRKPLSYFASPIQLARIAVYLVEHATEVPFTLTTFFAPPEFNLRGGGNSIYDTSFSYLTPVGQWDLAKVSSYATSFATSVERNKFNNEYDLSSYVLNFGLDTPLQRTVFGPRTRPWVKLFAVVDDVIGMYRSSLGLVNNGTLRDSAYRNLVELVSLALRSITTGAEDLIRFKARQYFFLSQSVDIDRYYKREMLLEFRENTPYIETLNDRERFQAQLNIPNGIRHLTIIPQFRNVPYLRRYRIHGKLYIAQESAPEHLLHILSPWNRNTYNTKFAVDTMFLNEHALVYLQIHGGTMSFNCTGHYPILAGYEEGTGEALYIAFARQNPHSPWYFTTVKDGASSATYTDENGEEKTALVFFVLALRHDPADLSPSYLPHRRGAKDPTGTVYWVEFWPRTDHYYFHNITLNDDRLLMVFLEENRRRKEEECRVFDVLDGFLVI</sequence>
<keyword evidence="2" id="KW-1185">Reference proteome</keyword>
<organism evidence="1 2">
    <name type="scientific">Schizopora paradoxa</name>
    <dbReference type="NCBI Taxonomy" id="27342"/>
    <lineage>
        <taxon>Eukaryota</taxon>
        <taxon>Fungi</taxon>
        <taxon>Dikarya</taxon>
        <taxon>Basidiomycota</taxon>
        <taxon>Agaricomycotina</taxon>
        <taxon>Agaricomycetes</taxon>
        <taxon>Hymenochaetales</taxon>
        <taxon>Schizoporaceae</taxon>
        <taxon>Schizopora</taxon>
    </lineage>
</organism>
<reference evidence="1 2" key="1">
    <citation type="submission" date="2015-04" db="EMBL/GenBank/DDBJ databases">
        <title>Complete genome sequence of Schizopora paradoxa KUC8140, a cosmopolitan wood degrader in East Asia.</title>
        <authorList>
            <consortium name="DOE Joint Genome Institute"/>
            <person name="Min B."/>
            <person name="Park H."/>
            <person name="Jang Y."/>
            <person name="Kim J.-J."/>
            <person name="Kim K.H."/>
            <person name="Pangilinan J."/>
            <person name="Lipzen A."/>
            <person name="Riley R."/>
            <person name="Grigoriev I.V."/>
            <person name="Spatafora J.W."/>
            <person name="Choi I.-G."/>
        </authorList>
    </citation>
    <scope>NUCLEOTIDE SEQUENCE [LARGE SCALE GENOMIC DNA]</scope>
    <source>
        <strain evidence="1 2">KUC8140</strain>
    </source>
</reference>
<name>A0A0H2RB45_9AGAM</name>
<gene>
    <name evidence="1" type="ORF">SCHPADRAFT_893760</name>
</gene>
<dbReference type="EMBL" id="KQ086085">
    <property type="protein sequence ID" value="KLO08607.1"/>
    <property type="molecule type" value="Genomic_DNA"/>
</dbReference>
<evidence type="ECO:0000313" key="2">
    <source>
        <dbReference type="Proteomes" id="UP000053477"/>
    </source>
</evidence>
<evidence type="ECO:0000313" key="1">
    <source>
        <dbReference type="EMBL" id="KLO08607.1"/>
    </source>
</evidence>
<proteinExistence type="predicted"/>